<evidence type="ECO:0000313" key="1">
    <source>
        <dbReference type="EnsemblPlants" id="AVESA.00010b.r2.6CG1130570.1.CDS.1"/>
    </source>
</evidence>
<accession>A0ACD5Z530</accession>
<protein>
    <submittedName>
        <fullName evidence="1">Uncharacterized protein</fullName>
    </submittedName>
</protein>
<dbReference type="EnsemblPlants" id="AVESA.00010b.r2.6CG1130570.1">
    <property type="protein sequence ID" value="AVESA.00010b.r2.6CG1130570.1.CDS.1"/>
    <property type="gene ID" value="AVESA.00010b.r2.6CG1130570"/>
</dbReference>
<name>A0ACD5Z530_AVESA</name>
<sequence>MIQPVEDEKNFLVTGCRVHDLVLDMVCLLSQEDNFVTVLDTHGQNIYGPRNARRLAIQKRVVWKDEFTANITPQLRSLSAISCYILVMPSLSSFGALRVLAMEGCSFMRECSYHLNHLESLVQLRYLGLRDIPVDELPEDIGKLKFLQTLKLEFTRIKELPKSIVLLSQLKCFVLNSYEMRGPEGLHLLGKLTSLEELRFTTRCTKILEELGKLTELRKLEMRIYCDVYLYETTVKKLVESLGKLQKIQVLDLFANCVSIGSEDWKVYVPHRKLFVLSLMMKNDMLPVWIKPSLIPYLTRLSLTLDVVKARDMEILGSFQELVSLKLGSSQHILPDFMAGDGAGLFPKLRYFSTPAPLKFLQGAMPILEHVVFTFIQVGWLKSRDDNFVFEFGSLGNLPSLQMVEAHINCWWASEEDVDEAKDALELGTNTHPNRPSLEIKIMHFQC</sequence>
<keyword evidence="2" id="KW-1185">Reference proteome</keyword>
<reference evidence="1" key="1">
    <citation type="submission" date="2021-05" db="EMBL/GenBank/DDBJ databases">
        <authorList>
            <person name="Scholz U."/>
            <person name="Mascher M."/>
            <person name="Fiebig A."/>
        </authorList>
    </citation>
    <scope>NUCLEOTIDE SEQUENCE [LARGE SCALE GENOMIC DNA]</scope>
</reference>
<dbReference type="Proteomes" id="UP001732700">
    <property type="component" value="Chromosome 6C"/>
</dbReference>
<proteinExistence type="predicted"/>
<evidence type="ECO:0000313" key="2">
    <source>
        <dbReference type="Proteomes" id="UP001732700"/>
    </source>
</evidence>
<reference evidence="1" key="2">
    <citation type="submission" date="2025-09" db="UniProtKB">
        <authorList>
            <consortium name="EnsemblPlants"/>
        </authorList>
    </citation>
    <scope>IDENTIFICATION</scope>
</reference>
<organism evidence="1 2">
    <name type="scientific">Avena sativa</name>
    <name type="common">Oat</name>
    <dbReference type="NCBI Taxonomy" id="4498"/>
    <lineage>
        <taxon>Eukaryota</taxon>
        <taxon>Viridiplantae</taxon>
        <taxon>Streptophyta</taxon>
        <taxon>Embryophyta</taxon>
        <taxon>Tracheophyta</taxon>
        <taxon>Spermatophyta</taxon>
        <taxon>Magnoliopsida</taxon>
        <taxon>Liliopsida</taxon>
        <taxon>Poales</taxon>
        <taxon>Poaceae</taxon>
        <taxon>BOP clade</taxon>
        <taxon>Pooideae</taxon>
        <taxon>Poodae</taxon>
        <taxon>Poeae</taxon>
        <taxon>Poeae Chloroplast Group 1 (Aveneae type)</taxon>
        <taxon>Aveninae</taxon>
        <taxon>Avena</taxon>
    </lineage>
</organism>